<dbReference type="KEGG" id="osn:115216504"/>
<accession>A0A6P7SUA3</accession>
<sequence>MDHYDAVNLRVFIKITTPDSEKSIFREFRSRDSSLEDEARTRRLIEFDDKLILAEFEKDHALSVEELVATIFIQAIHLFTAIFNSLESSQRGKWVSHYLLEANRKSRVNICSSLHSRELISPILDRPVTGDEKKGLLSKC</sequence>
<gene>
    <name evidence="2" type="primary">LOC115216504</name>
</gene>
<keyword evidence="1" id="KW-1185">Reference proteome</keyword>
<reference evidence="2" key="1">
    <citation type="submission" date="2025-08" db="UniProtKB">
        <authorList>
            <consortium name="RefSeq"/>
        </authorList>
    </citation>
    <scope>IDENTIFICATION</scope>
</reference>
<dbReference type="AlphaFoldDB" id="A0A6P7SUA3"/>
<dbReference type="Proteomes" id="UP000515154">
    <property type="component" value="Linkage group LG1"/>
</dbReference>
<evidence type="ECO:0000313" key="1">
    <source>
        <dbReference type="Proteomes" id="UP000515154"/>
    </source>
</evidence>
<dbReference type="RefSeq" id="XP_029641842.1">
    <property type="nucleotide sequence ID" value="XM_029785982.1"/>
</dbReference>
<name>A0A6P7SUA3_9MOLL</name>
<evidence type="ECO:0000313" key="2">
    <source>
        <dbReference type="RefSeq" id="XP_029641842.1"/>
    </source>
</evidence>
<protein>
    <submittedName>
        <fullName evidence="2">Histone-lysine N-methyltransferase SETMAR-like</fullName>
    </submittedName>
</protein>
<organism evidence="1 2">
    <name type="scientific">Octopus sinensis</name>
    <name type="common">East Asian common octopus</name>
    <dbReference type="NCBI Taxonomy" id="2607531"/>
    <lineage>
        <taxon>Eukaryota</taxon>
        <taxon>Metazoa</taxon>
        <taxon>Spiralia</taxon>
        <taxon>Lophotrochozoa</taxon>
        <taxon>Mollusca</taxon>
        <taxon>Cephalopoda</taxon>
        <taxon>Coleoidea</taxon>
        <taxon>Octopodiformes</taxon>
        <taxon>Octopoda</taxon>
        <taxon>Incirrata</taxon>
        <taxon>Octopodidae</taxon>
        <taxon>Octopus</taxon>
    </lineage>
</organism>
<proteinExistence type="predicted"/>